<organism evidence="3 4">
    <name type="scientific">Photobacterium aphoticum</name>
    <dbReference type="NCBI Taxonomy" id="754436"/>
    <lineage>
        <taxon>Bacteria</taxon>
        <taxon>Pseudomonadati</taxon>
        <taxon>Pseudomonadota</taxon>
        <taxon>Gammaproteobacteria</taxon>
        <taxon>Vibrionales</taxon>
        <taxon>Vibrionaceae</taxon>
        <taxon>Photobacterium</taxon>
    </lineage>
</organism>
<dbReference type="Gene3D" id="2.40.160.20">
    <property type="match status" value="1"/>
</dbReference>
<evidence type="ECO:0000313" key="4">
    <source>
        <dbReference type="Proteomes" id="UP000029227"/>
    </source>
</evidence>
<dbReference type="InterPro" id="IPR011250">
    <property type="entry name" value="OMP/PagP_B-barrel"/>
</dbReference>
<gene>
    <name evidence="3" type="ORF">JCM19237_4307</name>
</gene>
<dbReference type="EMBL" id="BBMN01000005">
    <property type="protein sequence ID" value="GAL04941.1"/>
    <property type="molecule type" value="Genomic_DNA"/>
</dbReference>
<evidence type="ECO:0000259" key="2">
    <source>
        <dbReference type="Pfam" id="PF13505"/>
    </source>
</evidence>
<reference evidence="3 4" key="1">
    <citation type="journal article" date="2014" name="Genome Announc.">
        <title>Draft Genome Sequences of Two Vibrionaceae Species, Vibrio ponticus C121 and Photobacterium aphoticum C119, Isolated as Coral Reef Microbiota.</title>
        <authorList>
            <person name="Al-saari N."/>
            <person name="Meirelles P.M."/>
            <person name="Mino S."/>
            <person name="Suda W."/>
            <person name="Oshima K."/>
            <person name="Hattori M."/>
            <person name="Ohkuma M."/>
            <person name="Thompson F.L."/>
            <person name="Gomez-Gil B."/>
            <person name="Sawabe T."/>
            <person name="Sawabe T."/>
        </authorList>
    </citation>
    <scope>NUCLEOTIDE SEQUENCE [LARGE SCALE GENOMIC DNA]</scope>
    <source>
        <strain evidence="3 4">JCM 19237</strain>
    </source>
</reference>
<protein>
    <submittedName>
        <fullName evidence="3">Accessory colonization factor AcfA</fullName>
    </submittedName>
</protein>
<dbReference type="InterPro" id="IPR027385">
    <property type="entry name" value="Beta-barrel_OMP"/>
</dbReference>
<dbReference type="eggNOG" id="COG3637">
    <property type="taxonomic scope" value="Bacteria"/>
</dbReference>
<dbReference type="AlphaFoldDB" id="A0A090QPV7"/>
<evidence type="ECO:0000256" key="1">
    <source>
        <dbReference type="ARBA" id="ARBA00022729"/>
    </source>
</evidence>
<comment type="caution">
    <text evidence="3">The sequence shown here is derived from an EMBL/GenBank/DDBJ whole genome shotgun (WGS) entry which is preliminary data.</text>
</comment>
<dbReference type="Pfam" id="PF13505">
    <property type="entry name" value="OMP_b-brl"/>
    <property type="match status" value="1"/>
</dbReference>
<dbReference type="SUPFAM" id="SSF56925">
    <property type="entry name" value="OMPA-like"/>
    <property type="match status" value="1"/>
</dbReference>
<accession>A0A090QPV7</accession>
<dbReference type="Proteomes" id="UP000029227">
    <property type="component" value="Unassembled WGS sequence"/>
</dbReference>
<proteinExistence type="predicted"/>
<feature type="domain" description="Outer membrane protein beta-barrel" evidence="2">
    <location>
        <begin position="17"/>
        <end position="194"/>
    </location>
</feature>
<sequence>MGLEYGVGSASHDATNTFSKEGVHLDPSLEDGILGGFVGYAFNDNWALELGYNQFELSDGHSSYLGQKTINGQNYHHEMDWDASVDAKQVTLAPVYTFAFNDQWRAKVKAGLTYTQYDASQSKTEEFELVTNDDIEMDNHLAHVAQSQNEIGGMVSVGAEYAVLPQLTVGANVKYQADSYASMASFNIGTTYYF</sequence>
<name>A0A090QPV7_9GAMM</name>
<dbReference type="NCBIfam" id="NF033908">
    <property type="entry name" value="AcfA_fam_omp"/>
    <property type="match status" value="1"/>
</dbReference>
<keyword evidence="1" id="KW-0732">Signal</keyword>
<evidence type="ECO:0000313" key="3">
    <source>
        <dbReference type="EMBL" id="GAL04941.1"/>
    </source>
</evidence>